<gene>
    <name evidence="1" type="ORF">CT0861_00722</name>
</gene>
<proteinExistence type="predicted"/>
<protein>
    <submittedName>
        <fullName evidence="1">Uncharacterized protein</fullName>
    </submittedName>
</protein>
<dbReference type="STRING" id="708197.A0A166RVU6"/>
<dbReference type="AlphaFoldDB" id="A0A166RVU6"/>
<accession>A0A166RVU6</accession>
<dbReference type="EMBL" id="LFIV01000101">
    <property type="protein sequence ID" value="KZL69820.1"/>
    <property type="molecule type" value="Genomic_DNA"/>
</dbReference>
<keyword evidence="2" id="KW-1185">Reference proteome</keyword>
<name>A0A166RVU6_9PEZI</name>
<evidence type="ECO:0000313" key="2">
    <source>
        <dbReference type="Proteomes" id="UP000076552"/>
    </source>
</evidence>
<reference evidence="1 2" key="1">
    <citation type="submission" date="2015-06" db="EMBL/GenBank/DDBJ databases">
        <title>Survival trade-offs in plant roots during colonization by closely related pathogenic and mutualistic fungi.</title>
        <authorList>
            <person name="Hacquard S."/>
            <person name="Kracher B."/>
            <person name="Hiruma K."/>
            <person name="Weinman A."/>
            <person name="Muench P."/>
            <person name="Garrido Oter R."/>
            <person name="Ver Loren van Themaat E."/>
            <person name="Dallerey J.-F."/>
            <person name="Damm U."/>
            <person name="Henrissat B."/>
            <person name="Lespinet O."/>
            <person name="Thon M."/>
            <person name="Kemen E."/>
            <person name="McHardy A.C."/>
            <person name="Schulze-Lefert P."/>
            <person name="O'Connell R.J."/>
        </authorList>
    </citation>
    <scope>NUCLEOTIDE SEQUENCE [LARGE SCALE GENOMIC DNA]</scope>
    <source>
        <strain evidence="1 2">0861</strain>
    </source>
</reference>
<comment type="caution">
    <text evidence="1">The sequence shown here is derived from an EMBL/GenBank/DDBJ whole genome shotgun (WGS) entry which is preliminary data.</text>
</comment>
<sequence>MATFPPIDMAIAKPEPRFIRDPETRRAPRRDLLSIAFHDGSHNYPYCWGFTIFRTVYTPGSDEAFAKAIGRLAIYAKQYADDDILHKRLPNEGPRDPLPNRELWSRYYNETVEDPETLANAGVEEVGRRFDAWVSEHFDSGGGKRGVPNSRFRLCLMLDQQSIDSILAMPENPRTGLRDDPHIFDRWVKVVTDEQWADRGRLWLRVGVSFVWLLWFGAQDPDFMYEEAGWADDSDGVLNFWGMRDWHS</sequence>
<evidence type="ECO:0000313" key="1">
    <source>
        <dbReference type="EMBL" id="KZL69820.1"/>
    </source>
</evidence>
<organism evidence="1 2">
    <name type="scientific">Colletotrichum tofieldiae</name>
    <dbReference type="NCBI Taxonomy" id="708197"/>
    <lineage>
        <taxon>Eukaryota</taxon>
        <taxon>Fungi</taxon>
        <taxon>Dikarya</taxon>
        <taxon>Ascomycota</taxon>
        <taxon>Pezizomycotina</taxon>
        <taxon>Sordariomycetes</taxon>
        <taxon>Hypocreomycetidae</taxon>
        <taxon>Glomerellales</taxon>
        <taxon>Glomerellaceae</taxon>
        <taxon>Colletotrichum</taxon>
        <taxon>Colletotrichum spaethianum species complex</taxon>
    </lineage>
</organism>
<dbReference type="Proteomes" id="UP000076552">
    <property type="component" value="Unassembled WGS sequence"/>
</dbReference>